<keyword evidence="7 9" id="KW-0804">Transcription</keyword>
<evidence type="ECO:0000256" key="8">
    <source>
        <dbReference type="ARBA" id="ARBA00048552"/>
    </source>
</evidence>
<dbReference type="InterPro" id="IPR037159">
    <property type="entry name" value="RNA_POL_N_sf"/>
</dbReference>
<dbReference type="PROSITE" id="PS00900">
    <property type="entry name" value="RNA_POL_PHAGE_1"/>
    <property type="match status" value="1"/>
</dbReference>
<feature type="domain" description="DNA-directed RNA polymerase N-terminal" evidence="10">
    <location>
        <begin position="322"/>
        <end position="635"/>
    </location>
</feature>
<proteinExistence type="inferred from homology"/>
<dbReference type="Proteomes" id="UP000276991">
    <property type="component" value="Unassembled WGS sequence"/>
</dbReference>
<dbReference type="Pfam" id="PF14700">
    <property type="entry name" value="RPOL_N"/>
    <property type="match status" value="1"/>
</dbReference>
<dbReference type="GO" id="GO:0006390">
    <property type="term" value="P:mitochondrial transcription"/>
    <property type="evidence" value="ECO:0007669"/>
    <property type="project" value="TreeGrafter"/>
</dbReference>
<evidence type="ECO:0000256" key="2">
    <source>
        <dbReference type="ARBA" id="ARBA00012418"/>
    </source>
</evidence>
<dbReference type="OrthoDB" id="276422at2759"/>
<name>A0A498S5D4_ACAVI</name>
<evidence type="ECO:0000256" key="4">
    <source>
        <dbReference type="ARBA" id="ARBA00022679"/>
    </source>
</evidence>
<evidence type="ECO:0000313" key="12">
    <source>
        <dbReference type="Proteomes" id="UP000276991"/>
    </source>
</evidence>
<dbReference type="GO" id="GO:0034245">
    <property type="term" value="C:mitochondrial DNA-directed RNA polymerase complex"/>
    <property type="evidence" value="ECO:0007669"/>
    <property type="project" value="TreeGrafter"/>
</dbReference>
<protein>
    <recommendedName>
        <fullName evidence="2 9">DNA-directed RNA polymerase</fullName>
        <ecNumber evidence="2 9">2.7.7.6</ecNumber>
    </recommendedName>
</protein>
<comment type="function">
    <text evidence="9">DNA-dependent RNA polymerase catalyzes the transcription of DNA into RNA using the four ribonucleoside triphosphates as substrates.</text>
</comment>
<keyword evidence="3 9" id="KW-0240">DNA-directed RNA polymerase</keyword>
<evidence type="ECO:0000256" key="1">
    <source>
        <dbReference type="ARBA" id="ARBA00009493"/>
    </source>
</evidence>
<dbReference type="InterPro" id="IPR002092">
    <property type="entry name" value="DNA-dir_Rpol_phage-type"/>
</dbReference>
<keyword evidence="6" id="KW-0809">Transit peptide</keyword>
<evidence type="ECO:0000313" key="11">
    <source>
        <dbReference type="EMBL" id="VBB28588.1"/>
    </source>
</evidence>
<evidence type="ECO:0000256" key="5">
    <source>
        <dbReference type="ARBA" id="ARBA00022695"/>
    </source>
</evidence>
<dbReference type="AlphaFoldDB" id="A0A498S5D4"/>
<gene>
    <name evidence="11" type="ORF">NAV_LOCUS3418</name>
</gene>
<organism evidence="11 12">
    <name type="scientific">Acanthocheilonema viteae</name>
    <name type="common">Filarial nematode worm</name>
    <name type="synonym">Dipetalonema viteae</name>
    <dbReference type="NCBI Taxonomy" id="6277"/>
    <lineage>
        <taxon>Eukaryota</taxon>
        <taxon>Metazoa</taxon>
        <taxon>Ecdysozoa</taxon>
        <taxon>Nematoda</taxon>
        <taxon>Chromadorea</taxon>
        <taxon>Rhabditida</taxon>
        <taxon>Spirurina</taxon>
        <taxon>Spiruromorpha</taxon>
        <taxon>Filarioidea</taxon>
        <taxon>Onchocercidae</taxon>
        <taxon>Acanthocheilonema</taxon>
    </lineage>
</organism>
<dbReference type="FunFam" id="1.10.287.280:FF:000001">
    <property type="entry name" value="DNA-directed RNA polymerase"/>
    <property type="match status" value="1"/>
</dbReference>
<dbReference type="STRING" id="6277.A0A498S5D4"/>
<comment type="similarity">
    <text evidence="1 9">Belongs to the phage and mitochondrial RNA polymerase family.</text>
</comment>
<dbReference type="SMART" id="SM01311">
    <property type="entry name" value="RPOL_N"/>
    <property type="match status" value="1"/>
</dbReference>
<dbReference type="Pfam" id="PF00940">
    <property type="entry name" value="RNA_pol"/>
    <property type="match status" value="1"/>
</dbReference>
<dbReference type="PANTHER" id="PTHR10102:SF0">
    <property type="entry name" value="DNA-DIRECTED RNA POLYMERASE, MITOCHONDRIAL"/>
    <property type="match status" value="1"/>
</dbReference>
<dbReference type="GO" id="GO:0003899">
    <property type="term" value="F:DNA-directed RNA polymerase activity"/>
    <property type="evidence" value="ECO:0007669"/>
    <property type="project" value="UniProtKB-EC"/>
</dbReference>
<dbReference type="EMBL" id="UPTC01000433">
    <property type="protein sequence ID" value="VBB28588.1"/>
    <property type="molecule type" value="Genomic_DNA"/>
</dbReference>
<accession>A0A498S5D4</accession>
<dbReference type="PANTHER" id="PTHR10102">
    <property type="entry name" value="DNA-DIRECTED RNA POLYMERASE, MITOCHONDRIAL"/>
    <property type="match status" value="1"/>
</dbReference>
<keyword evidence="5 9" id="KW-0548">Nucleotidyltransferase</keyword>
<comment type="catalytic activity">
    <reaction evidence="8 9">
        <text>RNA(n) + a ribonucleoside 5'-triphosphate = RNA(n+1) + diphosphate</text>
        <dbReference type="Rhea" id="RHEA:21248"/>
        <dbReference type="Rhea" id="RHEA-COMP:14527"/>
        <dbReference type="Rhea" id="RHEA-COMP:17342"/>
        <dbReference type="ChEBI" id="CHEBI:33019"/>
        <dbReference type="ChEBI" id="CHEBI:61557"/>
        <dbReference type="ChEBI" id="CHEBI:140395"/>
        <dbReference type="EC" id="2.7.7.6"/>
    </reaction>
</comment>
<dbReference type="InterPro" id="IPR046950">
    <property type="entry name" value="DNA-dir_Rpol_C_phage-type"/>
</dbReference>
<dbReference type="GO" id="GO:0001018">
    <property type="term" value="F:mitochondrial promoter sequence-specific DNA binding"/>
    <property type="evidence" value="ECO:0007669"/>
    <property type="project" value="TreeGrafter"/>
</dbReference>
<dbReference type="Gene3D" id="1.10.287.280">
    <property type="match status" value="1"/>
</dbReference>
<dbReference type="Gene3D" id="1.10.1320.10">
    <property type="entry name" value="DNA-directed RNA polymerase, N-terminal domain"/>
    <property type="match status" value="1"/>
</dbReference>
<keyword evidence="12" id="KW-1185">Reference proteome</keyword>
<dbReference type="PROSITE" id="PS00489">
    <property type="entry name" value="RNA_POL_PHAGE_2"/>
    <property type="match status" value="1"/>
</dbReference>
<dbReference type="InterPro" id="IPR043502">
    <property type="entry name" value="DNA/RNA_pol_sf"/>
</dbReference>
<dbReference type="EC" id="2.7.7.6" evidence="2 9"/>
<evidence type="ECO:0000256" key="6">
    <source>
        <dbReference type="ARBA" id="ARBA00022946"/>
    </source>
</evidence>
<dbReference type="Gene3D" id="1.10.150.20">
    <property type="entry name" value="5' to 3' exonuclease, C-terminal subdomain"/>
    <property type="match status" value="1"/>
</dbReference>
<evidence type="ECO:0000256" key="3">
    <source>
        <dbReference type="ARBA" id="ARBA00022478"/>
    </source>
</evidence>
<reference evidence="11 12" key="1">
    <citation type="submission" date="2018-08" db="EMBL/GenBank/DDBJ databases">
        <authorList>
            <person name="Laetsch R D."/>
            <person name="Stevens L."/>
            <person name="Kumar S."/>
            <person name="Blaxter L. M."/>
        </authorList>
    </citation>
    <scope>NUCLEOTIDE SEQUENCE [LARGE SCALE GENOMIC DNA]</scope>
</reference>
<evidence type="ECO:0000256" key="9">
    <source>
        <dbReference type="RuleBase" id="RU003805"/>
    </source>
</evidence>
<evidence type="ECO:0000256" key="7">
    <source>
        <dbReference type="ARBA" id="ARBA00023163"/>
    </source>
</evidence>
<evidence type="ECO:0000259" key="10">
    <source>
        <dbReference type="SMART" id="SM01311"/>
    </source>
</evidence>
<keyword evidence="4 9" id="KW-0808">Transferase</keyword>
<dbReference type="SUPFAM" id="SSF56672">
    <property type="entry name" value="DNA/RNA polymerases"/>
    <property type="match status" value="1"/>
</dbReference>
<sequence>MEGGDDVKDGFDGFLLLDEVCSCIETIQMARTSHPESEPSHDRIWKIHRESFDPEGLTLFTVPITKATGKEKGVKKKTAWKDRTKALLVRELKSEYKRYGELMKRNTAQCNLIRYALRDDYRNLVAYTHAYLDSLSEKSLANGEDDEIFSVALMLVARQYSHYSRNQSLADSLEPLQLFFSLANLMEQMPIQGDDTKAAWILLLDCFERWIAVRTIDGKSNDIDDVHIELRRKLTSQAGLGSLPRFYNRFLFTDDDQVVIRSRERELFGKNVIYRDEEKEWPYDKDLKLVNGLHKPASRDEYHGSPYSNIVFTKDEYAKKFAEQLQREADRYLFVRNFNRKSTEIPVEDLIKRWNWHKSILECLTLRVEELRQYPLKDFMSVVDLRICTSLMLSTIMSICAQGEELVPATTFSYCLASPILNVIGQMFMQKVSKTITKMQDEIFSDYVKYFLNSEISRQYTVREWWMHCASRMHISPQLKLPCADFGSGMREQLGSFLTSVILEACKIHIKTGDHEKIIYIPVFSYKDVVNEESSLDGDVLCVTKMIKVCNAMLEILSKHQFEWMVFPTDLLPMEVPPRPWLDSGGGGPYYGSSFNVLRTHPDYSTINVNYEMKKRLKSRKQARPVFDALNDLGITPWKINDPVLDVALKVFQMAQTKASEEFLEKLSIPVHPSRVLIPDYAAKFGNMEVDELPMNEWREYSKAKYEAMKKRNELNSLWCWLLYRLTMASHFKGSVLFFPHNMDFRGRVYPITPYLNHMGDDLNRSLLVFAEGTFFSRDYNICRPLGNDGLRWLKLHCINLTGILKKESNFIRTAYADEMLPKILESANSPLSGEMWWTESEEPWQTLSACIEIRNALQTGDPTTFISHLPVYQDGSCNGLQHYAALGRDQEGGKEVNLVPAEKPSDVYSSVALRVEQKRLEDERSLDFKVRDLALSLRTIMPEPVSRKVIKQTVMTTVYGVTMNGARRQIERQLKAIGIESEERMKYATYLADRTFRSLNDAFTSSMKMKDWFRDCAEAIVKLMHTVEWITPLGLPVYQPYLETKMEENKVYRLPKSIKQINAFPPNFVHSLDSTHMMLTALYCRRLGITFAAVHDCYWTHACEVDQMNKICREQFVQLHSEPLVKQCAEFFRQKYLPNWLRTAMLTEEFQELRKMFTPKVQQGMLDLDAVRHSTYFFS</sequence>
<dbReference type="InterPro" id="IPR029262">
    <property type="entry name" value="RPOL_N"/>
</dbReference>